<evidence type="ECO:0000313" key="4">
    <source>
        <dbReference type="EMBL" id="GAA4803058.1"/>
    </source>
</evidence>
<sequence>MNLAPFIYALGWSLLHSLWQGALLCGMAYILLSIFYLSSKEKVNLLSSLLGLLLVAFVGTFIAYWPQKNIEQSINEFIVLTTPKTDSSPVGHSSLQFQVERYFPQIAVIYSIGFLVQLILLIGGYIRIRQLQKSPRIAVPTHWQTTFEHLSRLMHVHQKVGFYLSSSVHAPTVIGYFKPIILFPIAVVSVLEIKQVEAILIHELTHIRRYDYLWNIVKCIVETMLFFNPFAWVLGRMLTQEREHVCDDEVLKLTDNAVGYAQALLVLESMRSKKAPALALGAFSKREYLLERIKRITIMKTGTLNVKHKLAAMIFMLAGFIGLAWINPSADTLKGKDPIAKAMATKIRVSTGSQEKVNVPPLPLPMAKAVPSVPPAPPAPVKEPAPIKPIPAKSIKKQDTLRNQQTFNAIDDSLEKVFSSKKWKDYERELQQNSQKIAKEAQKIQDHFNSSEWKSFQQELAQQAEEMAANGKRMNDFFASPTWKNHMKAVEEQAKQMGLLAIRHDSTYFHSDEWKEKEKAIAANSKQLAQMVKSLEAQMNTSEMKQKREELLRKTDSFKEQAETFRKLLTSPAFKAKQQELQEKMRELNKKAITIDQKKNPEAQ</sequence>
<reference evidence="5" key="1">
    <citation type="journal article" date="2019" name="Int. J. Syst. Evol. Microbiol.">
        <title>The Global Catalogue of Microorganisms (GCM) 10K type strain sequencing project: providing services to taxonomists for standard genome sequencing and annotation.</title>
        <authorList>
            <consortium name="The Broad Institute Genomics Platform"/>
            <consortium name="The Broad Institute Genome Sequencing Center for Infectious Disease"/>
            <person name="Wu L."/>
            <person name="Ma J."/>
        </authorList>
    </citation>
    <scope>NUCLEOTIDE SEQUENCE [LARGE SCALE GENOMIC DNA]</scope>
    <source>
        <strain evidence="5">JCM 18200</strain>
    </source>
</reference>
<dbReference type="PANTHER" id="PTHR34978:SF3">
    <property type="entry name" value="SLR0241 PROTEIN"/>
    <property type="match status" value="1"/>
</dbReference>
<feature type="transmembrane region" description="Helical" evidence="2">
    <location>
        <begin position="18"/>
        <end position="38"/>
    </location>
</feature>
<feature type="coiled-coil region" evidence="1">
    <location>
        <begin position="571"/>
        <end position="598"/>
    </location>
</feature>
<comment type="caution">
    <text evidence="4">The sequence shown here is derived from an EMBL/GenBank/DDBJ whole genome shotgun (WGS) entry which is preliminary data.</text>
</comment>
<name>A0ABP9C516_9SPHI</name>
<feature type="transmembrane region" description="Helical" evidence="2">
    <location>
        <begin position="45"/>
        <end position="65"/>
    </location>
</feature>
<gene>
    <name evidence="4" type="ORF">GCM10023231_35030</name>
</gene>
<dbReference type="RefSeq" id="WP_345233783.1">
    <property type="nucleotide sequence ID" value="NZ_BAABIQ010000043.1"/>
</dbReference>
<feature type="transmembrane region" description="Helical" evidence="2">
    <location>
        <begin position="102"/>
        <end position="126"/>
    </location>
</feature>
<evidence type="ECO:0000313" key="5">
    <source>
        <dbReference type="Proteomes" id="UP001501411"/>
    </source>
</evidence>
<keyword evidence="2" id="KW-0472">Membrane</keyword>
<feature type="domain" description="Peptidase M56" evidence="3">
    <location>
        <begin position="85"/>
        <end position="295"/>
    </location>
</feature>
<feature type="transmembrane region" description="Helical" evidence="2">
    <location>
        <begin position="310"/>
        <end position="326"/>
    </location>
</feature>
<dbReference type="PANTHER" id="PTHR34978">
    <property type="entry name" value="POSSIBLE SENSOR-TRANSDUCER PROTEIN BLAR"/>
    <property type="match status" value="1"/>
</dbReference>
<evidence type="ECO:0000256" key="1">
    <source>
        <dbReference type="SAM" id="Coils"/>
    </source>
</evidence>
<evidence type="ECO:0000259" key="3">
    <source>
        <dbReference type="Pfam" id="PF05569"/>
    </source>
</evidence>
<dbReference type="InterPro" id="IPR008756">
    <property type="entry name" value="Peptidase_M56"/>
</dbReference>
<organism evidence="4 5">
    <name type="scientific">Olivibacter ginsenosidimutans</name>
    <dbReference type="NCBI Taxonomy" id="1176537"/>
    <lineage>
        <taxon>Bacteria</taxon>
        <taxon>Pseudomonadati</taxon>
        <taxon>Bacteroidota</taxon>
        <taxon>Sphingobacteriia</taxon>
        <taxon>Sphingobacteriales</taxon>
        <taxon>Sphingobacteriaceae</taxon>
        <taxon>Olivibacter</taxon>
    </lineage>
</organism>
<accession>A0ABP9C516</accession>
<keyword evidence="5" id="KW-1185">Reference proteome</keyword>
<protein>
    <recommendedName>
        <fullName evidence="3">Peptidase M56 domain-containing protein</fullName>
    </recommendedName>
</protein>
<keyword evidence="2" id="KW-0812">Transmembrane</keyword>
<proteinExistence type="predicted"/>
<dbReference type="EMBL" id="BAABIQ010000043">
    <property type="protein sequence ID" value="GAA4803058.1"/>
    <property type="molecule type" value="Genomic_DNA"/>
</dbReference>
<dbReference type="CDD" id="cd07341">
    <property type="entry name" value="M56_BlaR1_MecR1_like"/>
    <property type="match status" value="1"/>
</dbReference>
<dbReference type="Pfam" id="PF05569">
    <property type="entry name" value="Peptidase_M56"/>
    <property type="match status" value="1"/>
</dbReference>
<dbReference type="InterPro" id="IPR052173">
    <property type="entry name" value="Beta-lactam_resp_regulator"/>
</dbReference>
<keyword evidence="1" id="KW-0175">Coiled coil</keyword>
<dbReference type="Proteomes" id="UP001501411">
    <property type="component" value="Unassembled WGS sequence"/>
</dbReference>
<keyword evidence="2" id="KW-1133">Transmembrane helix</keyword>
<evidence type="ECO:0000256" key="2">
    <source>
        <dbReference type="SAM" id="Phobius"/>
    </source>
</evidence>